<evidence type="ECO:0000256" key="7">
    <source>
        <dbReference type="SAM" id="SignalP"/>
    </source>
</evidence>
<proteinExistence type="inferred from homology"/>
<evidence type="ECO:0008006" key="10">
    <source>
        <dbReference type="Google" id="ProtNLM"/>
    </source>
</evidence>
<comment type="cofactor">
    <cofactor evidence="1">
        <name>heme</name>
        <dbReference type="ChEBI" id="CHEBI:30413"/>
    </cofactor>
</comment>
<dbReference type="SUPFAM" id="SSF48264">
    <property type="entry name" value="Cytochrome P450"/>
    <property type="match status" value="1"/>
</dbReference>
<dbReference type="InterPro" id="IPR001128">
    <property type="entry name" value="Cyt_P450"/>
</dbReference>
<dbReference type="PANTHER" id="PTHR24305:SF166">
    <property type="entry name" value="CYTOCHROME P450 12A4, MITOCHONDRIAL-RELATED"/>
    <property type="match status" value="1"/>
</dbReference>
<evidence type="ECO:0000313" key="9">
    <source>
        <dbReference type="Proteomes" id="UP001600888"/>
    </source>
</evidence>
<dbReference type="InterPro" id="IPR050121">
    <property type="entry name" value="Cytochrome_P450_monoxygenase"/>
</dbReference>
<dbReference type="PANTHER" id="PTHR24305">
    <property type="entry name" value="CYTOCHROME P450"/>
    <property type="match status" value="1"/>
</dbReference>
<evidence type="ECO:0000256" key="2">
    <source>
        <dbReference type="ARBA" id="ARBA00010617"/>
    </source>
</evidence>
<dbReference type="PRINTS" id="PR00463">
    <property type="entry name" value="EP450I"/>
</dbReference>
<evidence type="ECO:0000256" key="6">
    <source>
        <dbReference type="RuleBase" id="RU000461"/>
    </source>
</evidence>
<keyword evidence="3 6" id="KW-0349">Heme</keyword>
<keyword evidence="5 6" id="KW-0408">Iron</keyword>
<name>A0ABR4DTW3_9PEZI</name>
<keyword evidence="6" id="KW-0560">Oxidoreductase</keyword>
<dbReference type="InterPro" id="IPR002401">
    <property type="entry name" value="Cyt_P450_E_grp-I"/>
</dbReference>
<comment type="similarity">
    <text evidence="2 6">Belongs to the cytochrome P450 family.</text>
</comment>
<evidence type="ECO:0000313" key="8">
    <source>
        <dbReference type="EMBL" id="KAL2273525.1"/>
    </source>
</evidence>
<dbReference type="EMBL" id="JBAWTH010000182">
    <property type="protein sequence ID" value="KAL2273525.1"/>
    <property type="molecule type" value="Genomic_DNA"/>
</dbReference>
<dbReference type="PROSITE" id="PS00086">
    <property type="entry name" value="CYTOCHROME_P450"/>
    <property type="match status" value="1"/>
</dbReference>
<evidence type="ECO:0000256" key="3">
    <source>
        <dbReference type="ARBA" id="ARBA00022617"/>
    </source>
</evidence>
<keyword evidence="4 6" id="KW-0479">Metal-binding</keyword>
<accession>A0ABR4DTW3</accession>
<dbReference type="Proteomes" id="UP001600888">
    <property type="component" value="Unassembled WGS sequence"/>
</dbReference>
<sequence>MWTLWVYALVLLPLWWAISSAVGFAKNYKIAQRMGLPIVVSPVHTTNPLWLMLQPTLGSALLKFPFGLCKWVRYNRVAWIWDDQDAMHQEYGKTFVHVTPKKLEVRTADLDVIRFIYSKRKSFEKAPDSMPITLLNPSITSVTGADWQRHRRITAPPFNEQNMQRVWFASLRQAVGLCDWWISDKEGIEDANGDTMALALNVLASAGLGHSWPFVGTGQTSKDGVGSFSTEWRETLLPILTSVRTLALTPRWLYDAPEDSKVLKYLVPGFVRDHVLRAKKYRGLMRQLVAERKAEVASGEATDSIFLNAMIARSEDMQRELEAGGKQGMANMPGMHLGGMSDEELLSNIFAYHIGGLETTAHTLLYTFTILSVEPQWQQWTQRELDMNFQDLSDPLTWDYENFQRLRRCRAVFYEMLRLFPGIPDHQKDVLGEGAEIPVEGRTIFVPAGSEVFASAVSVHVMPEYWGPDSKEFRPARWTTAASNSGGAEGEGEELAQPPVAKETFFPWSLGQRDCPGKKFSQVEFVAVLACVLRFYRIECLPIHEGETLEEKRSRVWAWSRDSGVELSLNFKEPTKYGIRLARR</sequence>
<dbReference type="PRINTS" id="PR00385">
    <property type="entry name" value="P450"/>
</dbReference>
<protein>
    <recommendedName>
        <fullName evidence="10">Cytochrome P450</fullName>
    </recommendedName>
</protein>
<organism evidence="8 9">
    <name type="scientific">Diaporthe vaccinii</name>
    <dbReference type="NCBI Taxonomy" id="105482"/>
    <lineage>
        <taxon>Eukaryota</taxon>
        <taxon>Fungi</taxon>
        <taxon>Dikarya</taxon>
        <taxon>Ascomycota</taxon>
        <taxon>Pezizomycotina</taxon>
        <taxon>Sordariomycetes</taxon>
        <taxon>Sordariomycetidae</taxon>
        <taxon>Diaporthales</taxon>
        <taxon>Diaporthaceae</taxon>
        <taxon>Diaporthe</taxon>
        <taxon>Diaporthe eres species complex</taxon>
    </lineage>
</organism>
<dbReference type="InterPro" id="IPR036396">
    <property type="entry name" value="Cyt_P450_sf"/>
</dbReference>
<dbReference type="Gene3D" id="1.10.630.10">
    <property type="entry name" value="Cytochrome P450"/>
    <property type="match status" value="1"/>
</dbReference>
<gene>
    <name evidence="8" type="ORF">FJTKL_04431</name>
</gene>
<keyword evidence="7" id="KW-0732">Signal</keyword>
<keyword evidence="9" id="KW-1185">Reference proteome</keyword>
<evidence type="ECO:0000256" key="5">
    <source>
        <dbReference type="ARBA" id="ARBA00023004"/>
    </source>
</evidence>
<dbReference type="InterPro" id="IPR017972">
    <property type="entry name" value="Cyt_P450_CS"/>
</dbReference>
<dbReference type="Pfam" id="PF00067">
    <property type="entry name" value="p450"/>
    <property type="match status" value="1"/>
</dbReference>
<evidence type="ECO:0000256" key="1">
    <source>
        <dbReference type="ARBA" id="ARBA00001971"/>
    </source>
</evidence>
<feature type="signal peptide" evidence="7">
    <location>
        <begin position="1"/>
        <end position="21"/>
    </location>
</feature>
<reference evidence="8 9" key="1">
    <citation type="submission" date="2024-03" db="EMBL/GenBank/DDBJ databases">
        <title>A high-quality draft genome sequence of Diaporthe vaccinii, a causative agent of upright dieback and viscid rot disease in cranberry plants.</title>
        <authorList>
            <person name="Sarrasin M."/>
            <person name="Lang B.F."/>
            <person name="Burger G."/>
        </authorList>
    </citation>
    <scope>NUCLEOTIDE SEQUENCE [LARGE SCALE GENOMIC DNA]</scope>
    <source>
        <strain evidence="8 9">IS7</strain>
    </source>
</reference>
<evidence type="ECO:0000256" key="4">
    <source>
        <dbReference type="ARBA" id="ARBA00022723"/>
    </source>
</evidence>
<feature type="chain" id="PRO_5046106742" description="Cytochrome P450" evidence="7">
    <location>
        <begin position="22"/>
        <end position="584"/>
    </location>
</feature>
<keyword evidence="6" id="KW-0503">Monooxygenase</keyword>
<comment type="caution">
    <text evidence="8">The sequence shown here is derived from an EMBL/GenBank/DDBJ whole genome shotgun (WGS) entry which is preliminary data.</text>
</comment>